<feature type="chain" id="PRO_5004670693" description="Gla domain-containing protein" evidence="2">
    <location>
        <begin position="25"/>
        <end position="855"/>
    </location>
</feature>
<organism evidence="4 5">
    <name type="scientific">Eimeria acervulina</name>
    <name type="common">Coccidian parasite</name>
    <dbReference type="NCBI Taxonomy" id="5801"/>
    <lineage>
        <taxon>Eukaryota</taxon>
        <taxon>Sar</taxon>
        <taxon>Alveolata</taxon>
        <taxon>Apicomplexa</taxon>
        <taxon>Conoidasida</taxon>
        <taxon>Coccidia</taxon>
        <taxon>Eucoccidiorida</taxon>
        <taxon>Eimeriorina</taxon>
        <taxon>Eimeriidae</taxon>
        <taxon>Eimeria</taxon>
    </lineage>
</organism>
<keyword evidence="2" id="KW-0732">Signal</keyword>
<dbReference type="GO" id="GO:0005576">
    <property type="term" value="C:extracellular region"/>
    <property type="evidence" value="ECO:0007669"/>
    <property type="project" value="InterPro"/>
</dbReference>
<evidence type="ECO:0000313" key="4">
    <source>
        <dbReference type="EMBL" id="CDI76908.1"/>
    </source>
</evidence>
<evidence type="ECO:0000256" key="2">
    <source>
        <dbReference type="SAM" id="SignalP"/>
    </source>
</evidence>
<dbReference type="GO" id="GO:0043328">
    <property type="term" value="P:protein transport to vacuole involved in ubiquitin-dependent protein catabolic process via the multivesicular body sorting pathway"/>
    <property type="evidence" value="ECO:0007669"/>
    <property type="project" value="TreeGrafter"/>
</dbReference>
<dbReference type="EMBL" id="HG670489">
    <property type="protein sequence ID" value="CDI76908.1"/>
    <property type="molecule type" value="Genomic_DNA"/>
</dbReference>
<feature type="region of interest" description="Disordered" evidence="1">
    <location>
        <begin position="503"/>
        <end position="602"/>
    </location>
</feature>
<accession>U6GC41</accession>
<dbReference type="GeneID" id="25270109"/>
<dbReference type="AlphaFoldDB" id="U6GC41"/>
<keyword evidence="5" id="KW-1185">Reference proteome</keyword>
<name>U6GC41_EIMAC</name>
<dbReference type="PROSITE" id="PS50998">
    <property type="entry name" value="GLA_2"/>
    <property type="match status" value="1"/>
</dbReference>
<feature type="compositionally biased region" description="Low complexity" evidence="1">
    <location>
        <begin position="572"/>
        <end position="593"/>
    </location>
</feature>
<reference evidence="4" key="2">
    <citation type="submission" date="2013-10" db="EMBL/GenBank/DDBJ databases">
        <authorList>
            <person name="Aslett M."/>
        </authorList>
    </citation>
    <scope>NUCLEOTIDE SEQUENCE</scope>
    <source>
        <strain evidence="4">Houghton</strain>
    </source>
</reference>
<dbReference type="VEuPathDB" id="ToxoDB:EAH_00020390"/>
<dbReference type="OMA" id="KCGGAEY"/>
<dbReference type="PANTHER" id="PTHR23030:SF30">
    <property type="entry name" value="TYROSINE-PROTEIN PHOSPHATASE NON-RECEPTOR TYPE 23"/>
    <property type="match status" value="1"/>
</dbReference>
<gene>
    <name evidence="4" type="ORF">EAH_00020390</name>
</gene>
<dbReference type="InterPro" id="IPR000294">
    <property type="entry name" value="GLA_domain"/>
</dbReference>
<evidence type="ECO:0000256" key="1">
    <source>
        <dbReference type="SAM" id="MobiDB-lite"/>
    </source>
</evidence>
<dbReference type="GO" id="GO:0005768">
    <property type="term" value="C:endosome"/>
    <property type="evidence" value="ECO:0007669"/>
    <property type="project" value="TreeGrafter"/>
</dbReference>
<dbReference type="Proteomes" id="UP000018050">
    <property type="component" value="Unassembled WGS sequence"/>
</dbReference>
<reference evidence="4" key="1">
    <citation type="submission" date="2013-10" db="EMBL/GenBank/DDBJ databases">
        <title>Genomic analysis of the causative agents of coccidiosis in chickens.</title>
        <authorList>
            <person name="Reid A.J."/>
            <person name="Blake D."/>
            <person name="Billington K."/>
            <person name="Browne H."/>
            <person name="Dunn M."/>
            <person name="Hung S."/>
            <person name="Kawahara F."/>
            <person name="Miranda-Saavedra D."/>
            <person name="Mourier T."/>
            <person name="Nagra H."/>
            <person name="Otto T.D."/>
            <person name="Rawlings N."/>
            <person name="Sanchez A."/>
            <person name="Sanders M."/>
            <person name="Subramaniam C."/>
            <person name="Tay Y."/>
            <person name="Dear P."/>
            <person name="Doerig C."/>
            <person name="Gruber A."/>
            <person name="Parkinson J."/>
            <person name="Shirley M."/>
            <person name="Wan K.L."/>
            <person name="Berriman M."/>
            <person name="Tomley F."/>
            <person name="Pain A."/>
        </authorList>
    </citation>
    <scope>NUCLEOTIDE SEQUENCE</scope>
    <source>
        <strain evidence="4">Houghton</strain>
    </source>
</reference>
<feature type="signal peptide" evidence="2">
    <location>
        <begin position="1"/>
        <end position="24"/>
    </location>
</feature>
<feature type="domain" description="Gla" evidence="3">
    <location>
        <begin position="61"/>
        <end position="112"/>
    </location>
</feature>
<feature type="region of interest" description="Disordered" evidence="1">
    <location>
        <begin position="418"/>
        <end position="476"/>
    </location>
</feature>
<dbReference type="RefSeq" id="XP_013252634.1">
    <property type="nucleotide sequence ID" value="XM_013397180.1"/>
</dbReference>
<feature type="compositionally biased region" description="Low complexity" evidence="1">
    <location>
        <begin position="463"/>
        <end position="476"/>
    </location>
</feature>
<proteinExistence type="predicted"/>
<protein>
    <recommendedName>
        <fullName evidence="3">Gla domain-containing protein</fullName>
    </recommendedName>
</protein>
<feature type="compositionally biased region" description="Low complexity" evidence="1">
    <location>
        <begin position="530"/>
        <end position="563"/>
    </location>
</feature>
<dbReference type="OrthoDB" id="354676at2759"/>
<dbReference type="PANTHER" id="PTHR23030">
    <property type="entry name" value="PCD6 INTERACTING PROTEIN-RELATED"/>
    <property type="match status" value="1"/>
</dbReference>
<sequence length="855" mass="89542">MRIPVGGRRGFLSFVLLAVYGAETLRSSCLFVAAKREGGPQLLPSASVLSPPSAALLQERAAAAEEDVDDAGSGENDEEEEVCEAQEAMSSFLTQELEKLQDSSSAWAKFLSKLAEVKENKDVCMETGESSNKRICEHGESSSGAPQPLPCGGDAYEELISKYFQAKNCELSLAVTQTLMQNWVGHGDKEGIFDKLMFLYGKAMEYGNLDSDLYYVYQDAKGLLEELLQQAKDSVAAFHSSDIKSVFVKRRREMLGLLCALGRGTDAGALAADIVVTESVMVIRGDFEESAAAAVLAFAAAVDAFGAYPRMLLEEGGFLERAEKIHENYHKFRMNKLNGILTDIEATANAGEDSSGLMDLVPHRRHTRHHSSSSSSSSSSKDGSQAPGKDSAEAAAPVFLEGAAEQIAAAPTEGMPQIAAAAQQPGGAAAQPAPTPLLTATPPASTAGPGAAAPPVTAPPAAPVQQLQQQPQPAAAVPGVQPAVAAAPSQGAAAPGAATTVFSSGVSGSPAPLTTAPEAAQQPPPPPAAAPTSPAASPLPTDTSTAAPAASALPQQQPAGGAAAPPPPGKPSAPGAVGAAGAAGGEAEAAGEGHNSNHSIPIRDRIEDMVRSMKMFEVEDGAITYRPNLTTLERVVKAGYTDITDHVFVEAFMMLPQAFVVSTFKLISLLLPNPQVDFAEFYNSTLADDGTITEGFSGELPVNHKLLAERFSEAVDEAYKDTWREFFHDQDGINDIAQLQSPKPQQQLLQQQQQQAASQQTEAEEHVSALEQRGSGVVQPHSFVLTGAEEESSFKVAIVSTSDGFKTGDVEQFADVQAVNSMSLQALASSASFADVSLARLVLVSLGCVLSFWLL</sequence>
<evidence type="ECO:0000259" key="3">
    <source>
        <dbReference type="PROSITE" id="PS50998"/>
    </source>
</evidence>
<dbReference type="GO" id="GO:0005509">
    <property type="term" value="F:calcium ion binding"/>
    <property type="evidence" value="ECO:0007669"/>
    <property type="project" value="InterPro"/>
</dbReference>
<feature type="compositionally biased region" description="Low complexity" evidence="1">
    <location>
        <begin position="419"/>
        <end position="455"/>
    </location>
</feature>
<feature type="compositionally biased region" description="Low complexity" evidence="1">
    <location>
        <begin position="509"/>
        <end position="521"/>
    </location>
</feature>
<feature type="region of interest" description="Disordered" evidence="1">
    <location>
        <begin position="364"/>
        <end position="393"/>
    </location>
</feature>
<evidence type="ECO:0000313" key="5">
    <source>
        <dbReference type="Proteomes" id="UP000018050"/>
    </source>
</evidence>